<dbReference type="GO" id="GO:0016746">
    <property type="term" value="F:acyltransferase activity"/>
    <property type="evidence" value="ECO:0007669"/>
    <property type="project" value="UniProtKB-KW"/>
</dbReference>
<evidence type="ECO:0000256" key="4">
    <source>
        <dbReference type="ARBA" id="ARBA00023098"/>
    </source>
</evidence>
<reference evidence="6 7" key="1">
    <citation type="submission" date="2018-06" db="EMBL/GenBank/DDBJ databases">
        <title>Genomic Encyclopedia of Type Strains, Phase IV (KMG-IV): sequencing the most valuable type-strain genomes for metagenomic binning, comparative biology and taxonomic classification.</title>
        <authorList>
            <person name="Goeker M."/>
        </authorList>
    </citation>
    <scope>NUCLEOTIDE SEQUENCE [LARGE SCALE GENOMIC DNA]</scope>
    <source>
        <strain evidence="6 7">DSM 45521</strain>
    </source>
</reference>
<evidence type="ECO:0000313" key="7">
    <source>
        <dbReference type="Proteomes" id="UP000247591"/>
    </source>
</evidence>
<sequence length="269" mass="29217">MTVTPLIPAANDNGYSISLTTDPTDIEHAERLRYKLFADEMGASLPNAVRGEHTGEMIDIDQFDAHCDHMVARSEATGEVVGCFRLLPPHGAKAAGGYFTDTIFDFGDGLDAARPTLFELGRAAVHSEHRSGAVMGLLWAGVLKYQELNGYEYAIGCASVRMEDGGPRGSLVRRVRDFAFGLNVADPELQVTPKNPVFVDGRGLDDIADPGRGVKIPPMVQGCMRIGGAVCGPPSYDSDFDMADFVILITRSRLNHRYLQRMTEAALAR</sequence>
<keyword evidence="7" id="KW-1185">Reference proteome</keyword>
<organism evidence="6 7">
    <name type="scientific">Williamsia limnetica</name>
    <dbReference type="NCBI Taxonomy" id="882452"/>
    <lineage>
        <taxon>Bacteria</taxon>
        <taxon>Bacillati</taxon>
        <taxon>Actinomycetota</taxon>
        <taxon>Actinomycetes</taxon>
        <taxon>Mycobacteriales</taxon>
        <taxon>Nocardiaceae</taxon>
        <taxon>Williamsia</taxon>
    </lineage>
</organism>
<dbReference type="OrthoDB" id="9787072at2"/>
<evidence type="ECO:0000256" key="1">
    <source>
        <dbReference type="ARBA" id="ARBA00005189"/>
    </source>
</evidence>
<dbReference type="PANTHER" id="PTHR37323">
    <property type="entry name" value="GCN5-RELATED N-ACETYLTRANSFERASE"/>
    <property type="match status" value="1"/>
</dbReference>
<proteinExistence type="predicted"/>
<name>A0A318RP91_WILLI</name>
<protein>
    <submittedName>
        <fullName evidence="6">Putative hemolysin</fullName>
    </submittedName>
</protein>
<keyword evidence="5" id="KW-0012">Acyltransferase</keyword>
<gene>
    <name evidence="6" type="ORF">DFR67_10429</name>
</gene>
<keyword evidence="3" id="KW-0808">Transferase</keyword>
<dbReference type="Proteomes" id="UP000247591">
    <property type="component" value="Unassembled WGS sequence"/>
</dbReference>
<dbReference type="Pfam" id="PF13444">
    <property type="entry name" value="Acetyltransf_5"/>
    <property type="match status" value="1"/>
</dbReference>
<dbReference type="Gene3D" id="3.40.630.30">
    <property type="match status" value="1"/>
</dbReference>
<keyword evidence="2" id="KW-0444">Lipid biosynthesis</keyword>
<comment type="pathway">
    <text evidence="1">Lipid metabolism.</text>
</comment>
<accession>A0A318RP91</accession>
<dbReference type="EMBL" id="QJSP01000004">
    <property type="protein sequence ID" value="PYE18450.1"/>
    <property type="molecule type" value="Genomic_DNA"/>
</dbReference>
<dbReference type="SUPFAM" id="SSF55729">
    <property type="entry name" value="Acyl-CoA N-acyltransferases (Nat)"/>
    <property type="match status" value="1"/>
</dbReference>
<dbReference type="RefSeq" id="WP_110468847.1">
    <property type="nucleotide sequence ID" value="NZ_QJSP01000004.1"/>
</dbReference>
<evidence type="ECO:0000256" key="2">
    <source>
        <dbReference type="ARBA" id="ARBA00022516"/>
    </source>
</evidence>
<dbReference type="InterPro" id="IPR052351">
    <property type="entry name" value="Ornithine_N-alpha-AT"/>
</dbReference>
<dbReference type="PANTHER" id="PTHR37323:SF1">
    <property type="entry name" value="L-ORNITHINE N(ALPHA)-ACYLTRANSFERASE"/>
    <property type="match status" value="1"/>
</dbReference>
<evidence type="ECO:0000256" key="3">
    <source>
        <dbReference type="ARBA" id="ARBA00022679"/>
    </source>
</evidence>
<keyword evidence="4" id="KW-0443">Lipid metabolism</keyword>
<dbReference type="InterPro" id="IPR016181">
    <property type="entry name" value="Acyl_CoA_acyltransferase"/>
</dbReference>
<evidence type="ECO:0000313" key="6">
    <source>
        <dbReference type="EMBL" id="PYE18450.1"/>
    </source>
</evidence>
<dbReference type="AlphaFoldDB" id="A0A318RP91"/>
<comment type="caution">
    <text evidence="6">The sequence shown here is derived from an EMBL/GenBank/DDBJ whole genome shotgun (WGS) entry which is preliminary data.</text>
</comment>
<evidence type="ECO:0000256" key="5">
    <source>
        <dbReference type="ARBA" id="ARBA00023315"/>
    </source>
</evidence>
<dbReference type="GO" id="GO:0006629">
    <property type="term" value="P:lipid metabolic process"/>
    <property type="evidence" value="ECO:0007669"/>
    <property type="project" value="UniProtKB-KW"/>
</dbReference>